<dbReference type="AlphaFoldDB" id="A0A8J9V3Z8"/>
<dbReference type="InterPro" id="IPR050271">
    <property type="entry name" value="UDP-glycosyltransferase"/>
</dbReference>
<evidence type="ECO:0008006" key="7">
    <source>
        <dbReference type="Google" id="ProtNLM"/>
    </source>
</evidence>
<dbReference type="Proteomes" id="UP000838878">
    <property type="component" value="Chromosome 10"/>
</dbReference>
<organism evidence="5 6">
    <name type="scientific">Brenthis ino</name>
    <name type="common">lesser marbled fritillary</name>
    <dbReference type="NCBI Taxonomy" id="405034"/>
    <lineage>
        <taxon>Eukaryota</taxon>
        <taxon>Metazoa</taxon>
        <taxon>Ecdysozoa</taxon>
        <taxon>Arthropoda</taxon>
        <taxon>Hexapoda</taxon>
        <taxon>Insecta</taxon>
        <taxon>Pterygota</taxon>
        <taxon>Neoptera</taxon>
        <taxon>Endopterygota</taxon>
        <taxon>Lepidoptera</taxon>
        <taxon>Glossata</taxon>
        <taxon>Ditrysia</taxon>
        <taxon>Papilionoidea</taxon>
        <taxon>Nymphalidae</taxon>
        <taxon>Heliconiinae</taxon>
        <taxon>Argynnini</taxon>
        <taxon>Brenthis</taxon>
    </lineage>
</organism>
<feature type="chain" id="PRO_5035421189" description="UDP-glycosyltransferase" evidence="4">
    <location>
        <begin position="21"/>
        <end position="294"/>
    </location>
</feature>
<keyword evidence="2" id="KW-0328">Glycosyltransferase</keyword>
<comment type="similarity">
    <text evidence="1">Belongs to the UDP-glycosyltransferase family.</text>
</comment>
<dbReference type="InterPro" id="IPR002213">
    <property type="entry name" value="UDP_glucos_trans"/>
</dbReference>
<accession>A0A8J9V3Z8</accession>
<evidence type="ECO:0000256" key="1">
    <source>
        <dbReference type="ARBA" id="ARBA00009995"/>
    </source>
</evidence>
<evidence type="ECO:0000313" key="6">
    <source>
        <dbReference type="Proteomes" id="UP000838878"/>
    </source>
</evidence>
<dbReference type="PANTHER" id="PTHR48043:SF145">
    <property type="entry name" value="FI06409P-RELATED"/>
    <property type="match status" value="1"/>
</dbReference>
<gene>
    <name evidence="5" type="ORF">BINO364_LOCUS2001</name>
</gene>
<dbReference type="GO" id="GO:0008194">
    <property type="term" value="F:UDP-glycosyltransferase activity"/>
    <property type="evidence" value="ECO:0007669"/>
    <property type="project" value="InterPro"/>
</dbReference>
<protein>
    <recommendedName>
        <fullName evidence="7">UDP-glycosyltransferase</fullName>
    </recommendedName>
</protein>
<keyword evidence="4" id="KW-0732">Signal</keyword>
<evidence type="ECO:0000256" key="4">
    <source>
        <dbReference type="SAM" id="SignalP"/>
    </source>
</evidence>
<dbReference type="Pfam" id="PF00201">
    <property type="entry name" value="UDPGT"/>
    <property type="match status" value="1"/>
</dbReference>
<dbReference type="OrthoDB" id="5835829at2759"/>
<evidence type="ECO:0000313" key="5">
    <source>
        <dbReference type="EMBL" id="CAH0715013.1"/>
    </source>
</evidence>
<dbReference type="Gene3D" id="3.40.50.2000">
    <property type="entry name" value="Glycogen Phosphorylase B"/>
    <property type="match status" value="1"/>
</dbReference>
<name>A0A8J9V3Z8_9NEOP</name>
<evidence type="ECO:0000256" key="2">
    <source>
        <dbReference type="ARBA" id="ARBA00022676"/>
    </source>
</evidence>
<reference evidence="5" key="1">
    <citation type="submission" date="2021-12" db="EMBL/GenBank/DDBJ databases">
        <authorList>
            <person name="Martin H S."/>
        </authorList>
    </citation>
    <scope>NUCLEOTIDE SEQUENCE</scope>
</reference>
<dbReference type="PANTHER" id="PTHR48043">
    <property type="entry name" value="EG:EG0003.4 PROTEIN-RELATED"/>
    <property type="match status" value="1"/>
</dbReference>
<keyword evidence="6" id="KW-1185">Reference proteome</keyword>
<proteinExistence type="inferred from homology"/>
<sequence>MMSLSAIIVLFAVQFVHIKSARILAVYPTPSISHQVVFRSLTDELIKHGHQITVITTDPKYPKGQSPKNLTEIDMHDLSYRIWKDVLLHVKSADQESTALEMLLRGASNVFKAQLRTQEFQEIIQKKKGEYDLLLLEAYLKPGLVLSEIFKVPVILVSSLGAVNENFRAVGVPTHPFIYPSPVQRKIYNLTNLEKLQQWYEHWKMENIFSAIDVEDDKMLKSMFGQGIPYIDELMNNIDMLIINMHPIWLENQPVPPSTIYVGGLHLKPPQDLPKVCNSSGTHGSRNFARTKST</sequence>
<feature type="non-terminal residue" evidence="5">
    <location>
        <position position="294"/>
    </location>
</feature>
<evidence type="ECO:0000256" key="3">
    <source>
        <dbReference type="ARBA" id="ARBA00022679"/>
    </source>
</evidence>
<dbReference type="SUPFAM" id="SSF53756">
    <property type="entry name" value="UDP-Glycosyltransferase/glycogen phosphorylase"/>
    <property type="match status" value="1"/>
</dbReference>
<dbReference type="EMBL" id="OV170230">
    <property type="protein sequence ID" value="CAH0715013.1"/>
    <property type="molecule type" value="Genomic_DNA"/>
</dbReference>
<keyword evidence="3" id="KW-0808">Transferase</keyword>
<feature type="signal peptide" evidence="4">
    <location>
        <begin position="1"/>
        <end position="20"/>
    </location>
</feature>